<dbReference type="InterPro" id="IPR041413">
    <property type="entry name" value="MLTR_LBD"/>
</dbReference>
<evidence type="ECO:0000313" key="3">
    <source>
        <dbReference type="Proteomes" id="UP000298358"/>
    </source>
</evidence>
<name>A0A4Y9FW20_9MICO</name>
<dbReference type="SMART" id="SM00530">
    <property type="entry name" value="HTH_XRE"/>
    <property type="match status" value="1"/>
</dbReference>
<organism evidence="2 3">
    <name type="scientific">Microbacterium paludicola</name>
    <dbReference type="NCBI Taxonomy" id="300019"/>
    <lineage>
        <taxon>Bacteria</taxon>
        <taxon>Bacillati</taxon>
        <taxon>Actinomycetota</taxon>
        <taxon>Actinomycetes</taxon>
        <taxon>Micrococcales</taxon>
        <taxon>Microbacteriaceae</taxon>
        <taxon>Microbacterium</taxon>
    </lineage>
</organism>
<dbReference type="RefSeq" id="WP_135113801.1">
    <property type="nucleotide sequence ID" value="NZ_JADGLL010000008.1"/>
</dbReference>
<dbReference type="SUPFAM" id="SSF47413">
    <property type="entry name" value="lambda repressor-like DNA-binding domains"/>
    <property type="match status" value="1"/>
</dbReference>
<evidence type="ECO:0000259" key="1">
    <source>
        <dbReference type="PROSITE" id="PS50943"/>
    </source>
</evidence>
<dbReference type="EMBL" id="SPQB01000008">
    <property type="protein sequence ID" value="TFU33478.1"/>
    <property type="molecule type" value="Genomic_DNA"/>
</dbReference>
<dbReference type="Pfam" id="PF17765">
    <property type="entry name" value="MLTR_LBD"/>
    <property type="match status" value="1"/>
</dbReference>
<gene>
    <name evidence="2" type="ORF">E4U02_05375</name>
</gene>
<dbReference type="Proteomes" id="UP000298358">
    <property type="component" value="Unassembled WGS sequence"/>
</dbReference>
<dbReference type="CDD" id="cd00093">
    <property type="entry name" value="HTH_XRE"/>
    <property type="match status" value="1"/>
</dbReference>
<dbReference type="PANTHER" id="PTHR35010">
    <property type="entry name" value="BLL4672 PROTEIN-RELATED"/>
    <property type="match status" value="1"/>
</dbReference>
<dbReference type="PROSITE" id="PS50943">
    <property type="entry name" value="HTH_CROC1"/>
    <property type="match status" value="1"/>
</dbReference>
<comment type="caution">
    <text evidence="2">The sequence shown here is derived from an EMBL/GenBank/DDBJ whole genome shotgun (WGS) entry which is preliminary data.</text>
</comment>
<dbReference type="InterPro" id="IPR001387">
    <property type="entry name" value="Cro/C1-type_HTH"/>
</dbReference>
<reference evidence="2 3" key="1">
    <citation type="submission" date="2019-03" db="EMBL/GenBank/DDBJ databases">
        <title>Diversity of the mouse oral microbiome.</title>
        <authorList>
            <person name="Joseph S."/>
            <person name="Aduse-Opoku J."/>
            <person name="Curtis M."/>
            <person name="Wade W."/>
            <person name="Hashim A."/>
        </authorList>
    </citation>
    <scope>NUCLEOTIDE SEQUENCE [LARGE SCALE GENOMIC DNA]</scope>
    <source>
        <strain evidence="2 3">P1012</strain>
    </source>
</reference>
<dbReference type="AlphaFoldDB" id="A0A4Y9FW20"/>
<dbReference type="Pfam" id="PF13560">
    <property type="entry name" value="HTH_31"/>
    <property type="match status" value="1"/>
</dbReference>
<dbReference type="OrthoDB" id="3518652at2"/>
<accession>A0A4Y9FW20</accession>
<sequence>MTVPAVNQDLATDEGLRARRGAASRPSDVRLQSRSSELGDFLRSRRDRLTPEAAGVISYGRRRVPGLRREELAQLAGVSITYLTRLEQGQSRNASDAVLAGLARALRLDDDERAHLHALAHAEPTLRSRPVRPETPRPGAVQLVRAIAEGPTLLLGRFNDVLAWNPLAHGLVAGHLDPDAPADRGARPNLIRMLFLDPHTRALYRDWESEAALAVASLRYVAAEFPDDVRIAHLVGEISTDSPDFARMWARHSVRLCTSGTKLLHHPSVGDLDLDYEVLHLPQGDGQRLLTFTAPRGSASEAGLRLLHAA</sequence>
<protein>
    <submittedName>
        <fullName evidence="2">XRE family transcriptional regulator</fullName>
    </submittedName>
</protein>
<dbReference type="Gene3D" id="3.30.450.180">
    <property type="match status" value="1"/>
</dbReference>
<dbReference type="PANTHER" id="PTHR35010:SF2">
    <property type="entry name" value="BLL4672 PROTEIN"/>
    <property type="match status" value="1"/>
</dbReference>
<dbReference type="InterPro" id="IPR010982">
    <property type="entry name" value="Lambda_DNA-bd_dom_sf"/>
</dbReference>
<keyword evidence="3" id="KW-1185">Reference proteome</keyword>
<feature type="domain" description="HTH cro/C1-type" evidence="1">
    <location>
        <begin position="66"/>
        <end position="113"/>
    </location>
</feature>
<evidence type="ECO:0000313" key="2">
    <source>
        <dbReference type="EMBL" id="TFU33478.1"/>
    </source>
</evidence>
<dbReference type="Gene3D" id="1.10.260.40">
    <property type="entry name" value="lambda repressor-like DNA-binding domains"/>
    <property type="match status" value="1"/>
</dbReference>
<proteinExistence type="predicted"/>
<dbReference type="GO" id="GO:0003677">
    <property type="term" value="F:DNA binding"/>
    <property type="evidence" value="ECO:0007669"/>
    <property type="project" value="InterPro"/>
</dbReference>